<feature type="transmembrane region" description="Helical" evidence="1">
    <location>
        <begin position="20"/>
        <end position="36"/>
    </location>
</feature>
<keyword evidence="1" id="KW-0472">Membrane</keyword>
<comment type="caution">
    <text evidence="2">The sequence shown here is derived from an EMBL/GenBank/DDBJ whole genome shotgun (WGS) entry which is preliminary data.</text>
</comment>
<evidence type="ECO:0000313" key="3">
    <source>
        <dbReference type="Proteomes" id="UP001357452"/>
    </source>
</evidence>
<sequence>MYKVLQKLGSSVSWIAKQSWFFALFLFIGFLLAGSIKNKEDLFEKLAICIVFWLLDFLFLKKFLLNFLKGISNKYKKAQ</sequence>
<feature type="transmembrane region" description="Helical" evidence="1">
    <location>
        <begin position="42"/>
        <end position="60"/>
    </location>
</feature>
<evidence type="ECO:0000256" key="1">
    <source>
        <dbReference type="SAM" id="Phobius"/>
    </source>
</evidence>
<dbReference type="Proteomes" id="UP001357452">
    <property type="component" value="Unassembled WGS sequence"/>
</dbReference>
<gene>
    <name evidence="2" type="ORF">V2H41_05250</name>
</gene>
<accession>A0ABU7RF96</accession>
<keyword evidence="3" id="KW-1185">Reference proteome</keyword>
<evidence type="ECO:0000313" key="2">
    <source>
        <dbReference type="EMBL" id="MEE6186675.1"/>
    </source>
</evidence>
<keyword evidence="1" id="KW-0812">Transmembrane</keyword>
<name>A0ABU7RF96_9BACT</name>
<reference evidence="2 3" key="1">
    <citation type="submission" date="2024-01" db="EMBL/GenBank/DDBJ databases">
        <title>Niabella digestum sp. nov., isolated from waste digestion system.</title>
        <authorList>
            <person name="Zhang L."/>
        </authorList>
    </citation>
    <scope>NUCLEOTIDE SEQUENCE [LARGE SCALE GENOMIC DNA]</scope>
    <source>
        <strain evidence="2 3">A18</strain>
    </source>
</reference>
<organism evidence="2 3">
    <name type="scientific">Niabella digestorum</name>
    <dbReference type="NCBI Taxonomy" id="3117701"/>
    <lineage>
        <taxon>Bacteria</taxon>
        <taxon>Pseudomonadati</taxon>
        <taxon>Bacteroidota</taxon>
        <taxon>Chitinophagia</taxon>
        <taxon>Chitinophagales</taxon>
        <taxon>Chitinophagaceae</taxon>
        <taxon>Niabella</taxon>
    </lineage>
</organism>
<proteinExistence type="predicted"/>
<dbReference type="EMBL" id="JAZGLY010000002">
    <property type="protein sequence ID" value="MEE6186675.1"/>
    <property type="molecule type" value="Genomic_DNA"/>
</dbReference>
<protein>
    <submittedName>
        <fullName evidence="2">Uncharacterized protein</fullName>
    </submittedName>
</protein>
<dbReference type="RefSeq" id="WP_330974082.1">
    <property type="nucleotide sequence ID" value="NZ_JAZGLY010000002.1"/>
</dbReference>
<keyword evidence="1" id="KW-1133">Transmembrane helix</keyword>